<protein>
    <recommendedName>
        <fullName evidence="1">BioF2-like acetyltransferase domain-containing protein</fullName>
    </recommendedName>
</protein>
<dbReference type="Gene3D" id="3.40.630.30">
    <property type="match status" value="1"/>
</dbReference>
<dbReference type="SUPFAM" id="SSF55729">
    <property type="entry name" value="Acyl-CoA N-acyltransferases (Nat)"/>
    <property type="match status" value="1"/>
</dbReference>
<dbReference type="HOGENOM" id="CLU_072320_0_0_10"/>
<dbReference type="KEGG" id="ppn:Palpr_0805"/>
<gene>
    <name evidence="2" type="ordered locus">Palpr_0805</name>
</gene>
<dbReference type="EMBL" id="CP002345">
    <property type="protein sequence ID" value="ADQ78959.1"/>
    <property type="molecule type" value="Genomic_DNA"/>
</dbReference>
<keyword evidence="3" id="KW-1185">Reference proteome</keyword>
<evidence type="ECO:0000313" key="2">
    <source>
        <dbReference type="EMBL" id="ADQ78959.1"/>
    </source>
</evidence>
<reference evidence="2 3" key="2">
    <citation type="journal article" date="2011" name="Stand. Genomic Sci.">
        <title>Complete genome sequence of Paludibacter propionicigenes type strain (WB4).</title>
        <authorList>
            <person name="Gronow S."/>
            <person name="Munk C."/>
            <person name="Lapidus A."/>
            <person name="Nolan M."/>
            <person name="Lucas S."/>
            <person name="Hammon N."/>
            <person name="Deshpande S."/>
            <person name="Cheng J.F."/>
            <person name="Tapia R."/>
            <person name="Han C."/>
            <person name="Goodwin L."/>
            <person name="Pitluck S."/>
            <person name="Liolios K."/>
            <person name="Ivanova N."/>
            <person name="Mavromatis K."/>
            <person name="Mikhailova N."/>
            <person name="Pati A."/>
            <person name="Chen A."/>
            <person name="Palaniappan K."/>
            <person name="Land M."/>
            <person name="Hauser L."/>
            <person name="Chang Y.J."/>
            <person name="Jeffries C.D."/>
            <person name="Brambilla E."/>
            <person name="Rohde M."/>
            <person name="Goker M."/>
            <person name="Detter J.C."/>
            <person name="Woyke T."/>
            <person name="Bristow J."/>
            <person name="Eisen J.A."/>
            <person name="Markowitz V."/>
            <person name="Hugenholtz P."/>
            <person name="Kyrpides N.C."/>
            <person name="Klenk H.P."/>
        </authorList>
    </citation>
    <scope>NUCLEOTIDE SEQUENCE [LARGE SCALE GENOMIC DNA]</scope>
    <source>
        <strain evidence="3">DSM 17365 / JCM 13257 / WB4</strain>
    </source>
</reference>
<dbReference type="OrthoDB" id="1113003at2"/>
<dbReference type="InterPro" id="IPR038740">
    <property type="entry name" value="BioF2-like_GNAT_dom"/>
</dbReference>
<evidence type="ECO:0000259" key="1">
    <source>
        <dbReference type="Pfam" id="PF13480"/>
    </source>
</evidence>
<accession>E4T2L5</accession>
<feature type="domain" description="BioF2-like acetyltransferase" evidence="1">
    <location>
        <begin position="180"/>
        <end position="255"/>
    </location>
</feature>
<dbReference type="RefSeq" id="WP_013444328.1">
    <property type="nucleotide sequence ID" value="NC_014734.1"/>
</dbReference>
<organism evidence="2 3">
    <name type="scientific">Paludibacter propionicigenes (strain DSM 17365 / JCM 13257 / WB4)</name>
    <dbReference type="NCBI Taxonomy" id="694427"/>
    <lineage>
        <taxon>Bacteria</taxon>
        <taxon>Pseudomonadati</taxon>
        <taxon>Bacteroidota</taxon>
        <taxon>Bacteroidia</taxon>
        <taxon>Bacteroidales</taxon>
        <taxon>Paludibacteraceae</taxon>
        <taxon>Paludibacter</taxon>
    </lineage>
</organism>
<dbReference type="InterPro" id="IPR016181">
    <property type="entry name" value="Acyl_CoA_acyltransferase"/>
</dbReference>
<dbReference type="Proteomes" id="UP000008718">
    <property type="component" value="Chromosome"/>
</dbReference>
<name>E4T2L5_PALPW</name>
<dbReference type="AlphaFoldDB" id="E4T2L5"/>
<evidence type="ECO:0000313" key="3">
    <source>
        <dbReference type="Proteomes" id="UP000008718"/>
    </source>
</evidence>
<sequence>MKLIHLRNKSIDTKQWDNCIAQSKNHLTYAFSWYLNVVSPEWEALVSKDYEYVMPLPVKSRYGFPYLVQPPLTQQLGIFSKHEITQNVVEKFMKEIPYFSYELNLNEHNFYEKALIYPNFILDINKPYNDISSTYSKNCKRNVSKSVANNLRIQHNITKESFLSFYFSTEKHYLSPKQPVLKELIDKGISENSLKLYGVYSVDNKLVAGLCLLESNNRLTYLLSSSNSEGKKLSAMFFLIDYIIKKYAGKDYVLDFEGSKIEGISRLYRGFGAKYHPYYILKRFRPSFLIRK</sequence>
<dbReference type="Pfam" id="PF13480">
    <property type="entry name" value="Acetyltransf_6"/>
    <property type="match status" value="1"/>
</dbReference>
<dbReference type="STRING" id="694427.Palpr_0805"/>
<proteinExistence type="predicted"/>
<reference key="1">
    <citation type="submission" date="2010-11" db="EMBL/GenBank/DDBJ databases">
        <title>The complete genome of Paludibacter propionicigenes DSM 17365.</title>
        <authorList>
            <consortium name="US DOE Joint Genome Institute (JGI-PGF)"/>
            <person name="Lucas S."/>
            <person name="Copeland A."/>
            <person name="Lapidus A."/>
            <person name="Bruce D."/>
            <person name="Goodwin L."/>
            <person name="Pitluck S."/>
            <person name="Kyrpides N."/>
            <person name="Mavromatis K."/>
            <person name="Ivanova N."/>
            <person name="Munk A.C."/>
            <person name="Brettin T."/>
            <person name="Detter J.C."/>
            <person name="Han C."/>
            <person name="Tapia R."/>
            <person name="Land M."/>
            <person name="Hauser L."/>
            <person name="Markowitz V."/>
            <person name="Cheng J.-F."/>
            <person name="Hugenholtz P."/>
            <person name="Woyke T."/>
            <person name="Wu D."/>
            <person name="Gronow S."/>
            <person name="Wellnitz S."/>
            <person name="Brambilla E."/>
            <person name="Klenk H.-P."/>
            <person name="Eisen J.A."/>
        </authorList>
    </citation>
    <scope>NUCLEOTIDE SEQUENCE</scope>
    <source>
        <strain>WB4</strain>
    </source>
</reference>
<dbReference type="eggNOG" id="COG5653">
    <property type="taxonomic scope" value="Bacteria"/>
</dbReference>